<protein>
    <submittedName>
        <fullName evidence="4">Protein EVI2A</fullName>
    </submittedName>
</protein>
<dbReference type="EMBL" id="SCEB01002540">
    <property type="protein sequence ID" value="RXM95239.1"/>
    <property type="molecule type" value="Genomic_DNA"/>
</dbReference>
<feature type="compositionally biased region" description="Low complexity" evidence="1">
    <location>
        <begin position="139"/>
        <end position="160"/>
    </location>
</feature>
<reference evidence="4 5" key="1">
    <citation type="submission" date="2019-01" db="EMBL/GenBank/DDBJ databases">
        <title>Draft Genome and Complete Hox-Cluster Characterization of the Sterlet Sturgeon (Acipenser ruthenus).</title>
        <authorList>
            <person name="Wei Q."/>
        </authorList>
    </citation>
    <scope>NUCLEOTIDE SEQUENCE [LARGE SCALE GENOMIC DNA]</scope>
    <source>
        <strain evidence="4">WHYD16114868_AA</strain>
        <tissue evidence="4">Blood</tissue>
    </source>
</reference>
<dbReference type="Pfam" id="PF05399">
    <property type="entry name" value="EVI2A"/>
    <property type="match status" value="1"/>
</dbReference>
<dbReference type="AlphaFoldDB" id="A0A444V491"/>
<dbReference type="Proteomes" id="UP000289886">
    <property type="component" value="Unassembled WGS sequence"/>
</dbReference>
<dbReference type="PANTHER" id="PTHR15568:SF0">
    <property type="entry name" value="PROTEIN EVI2A"/>
    <property type="match status" value="1"/>
</dbReference>
<gene>
    <name evidence="4" type="ORF">EOD39_17097</name>
</gene>
<keyword evidence="3" id="KW-0732">Signal</keyword>
<evidence type="ECO:0000256" key="2">
    <source>
        <dbReference type="SAM" id="Phobius"/>
    </source>
</evidence>
<evidence type="ECO:0000256" key="1">
    <source>
        <dbReference type="SAM" id="MobiDB-lite"/>
    </source>
</evidence>
<feature type="region of interest" description="Disordered" evidence="1">
    <location>
        <begin position="54"/>
        <end position="90"/>
    </location>
</feature>
<feature type="chain" id="PRO_5019446414" evidence="3">
    <location>
        <begin position="24"/>
        <end position="242"/>
    </location>
</feature>
<sequence>MAGSKVHQVLVLALAFILGSVLGESSPNPSTANPSTTGKSSTVQITAVSSSMITSTPVTPSASPPPSTVSTTSSTVSTTSSSFPSSSSSPWQLFEPKISLLVMGGLVLLCTILFITTCILANVVCSLRRSYRMTPRPTNSNANLLSSSNFGASGGASPNGKETVLSETSIMMEEVKTETAQENREQEKQTGTVASAGAKEDESLEAAVTAGTPPEERMGSDEEEGDLPPPPDNSTADFILVV</sequence>
<dbReference type="GO" id="GO:0016020">
    <property type="term" value="C:membrane"/>
    <property type="evidence" value="ECO:0007669"/>
    <property type="project" value="InterPro"/>
</dbReference>
<feature type="region of interest" description="Disordered" evidence="1">
    <location>
        <begin position="135"/>
        <end position="162"/>
    </location>
</feature>
<evidence type="ECO:0000313" key="5">
    <source>
        <dbReference type="Proteomes" id="UP000289886"/>
    </source>
</evidence>
<keyword evidence="2" id="KW-0472">Membrane</keyword>
<feature type="transmembrane region" description="Helical" evidence="2">
    <location>
        <begin position="98"/>
        <end position="124"/>
    </location>
</feature>
<feature type="compositionally biased region" description="Low complexity" evidence="1">
    <location>
        <begin position="68"/>
        <end position="90"/>
    </location>
</feature>
<organism evidence="4 5">
    <name type="scientific">Acipenser ruthenus</name>
    <name type="common">Sterlet sturgeon</name>
    <dbReference type="NCBI Taxonomy" id="7906"/>
    <lineage>
        <taxon>Eukaryota</taxon>
        <taxon>Metazoa</taxon>
        <taxon>Chordata</taxon>
        <taxon>Craniata</taxon>
        <taxon>Vertebrata</taxon>
        <taxon>Euteleostomi</taxon>
        <taxon>Actinopterygii</taxon>
        <taxon>Chondrostei</taxon>
        <taxon>Acipenseriformes</taxon>
        <taxon>Acipenseridae</taxon>
        <taxon>Acipenser</taxon>
    </lineage>
</organism>
<feature type="region of interest" description="Disordered" evidence="1">
    <location>
        <begin position="176"/>
        <end position="242"/>
    </location>
</feature>
<feature type="compositionally biased region" description="Basic and acidic residues" evidence="1">
    <location>
        <begin position="176"/>
        <end position="188"/>
    </location>
</feature>
<evidence type="ECO:0000256" key="3">
    <source>
        <dbReference type="SAM" id="SignalP"/>
    </source>
</evidence>
<evidence type="ECO:0000313" key="4">
    <source>
        <dbReference type="EMBL" id="RXM95239.1"/>
    </source>
</evidence>
<comment type="caution">
    <text evidence="4">The sequence shown here is derived from an EMBL/GenBank/DDBJ whole genome shotgun (WGS) entry which is preliminary data.</text>
</comment>
<keyword evidence="5" id="KW-1185">Reference proteome</keyword>
<dbReference type="InterPro" id="IPR008608">
    <property type="entry name" value="Ectropic_vir_integratn_site_2A"/>
</dbReference>
<keyword evidence="2" id="KW-0812">Transmembrane</keyword>
<keyword evidence="2" id="KW-1133">Transmembrane helix</keyword>
<accession>A0A444V491</accession>
<proteinExistence type="predicted"/>
<feature type="signal peptide" evidence="3">
    <location>
        <begin position="1"/>
        <end position="23"/>
    </location>
</feature>
<name>A0A444V491_ACIRT</name>
<dbReference type="PANTHER" id="PTHR15568">
    <property type="entry name" value="ECOTROPIC VIRAL INTEGRATION SITE 2A"/>
    <property type="match status" value="1"/>
</dbReference>